<dbReference type="SMART" id="SM00829">
    <property type="entry name" value="PKS_ER"/>
    <property type="match status" value="1"/>
</dbReference>
<dbReference type="KEGG" id="xfr:BER92_00405"/>
<dbReference type="GO" id="GO:0006633">
    <property type="term" value="P:fatty acid biosynthetic process"/>
    <property type="evidence" value="ECO:0007669"/>
    <property type="project" value="UniProtKB-KW"/>
</dbReference>
<dbReference type="InterPro" id="IPR020843">
    <property type="entry name" value="ER"/>
</dbReference>
<keyword evidence="14" id="KW-0675">Receptor</keyword>
<dbReference type="Pfam" id="PF00107">
    <property type="entry name" value="ADH_zinc_N"/>
    <property type="match status" value="1"/>
</dbReference>
<evidence type="ECO:0000256" key="4">
    <source>
        <dbReference type="ARBA" id="ARBA00022857"/>
    </source>
</evidence>
<dbReference type="PANTHER" id="PTHR43981:SF2">
    <property type="entry name" value="ENOYL-[ACYL-CARRIER-PROTEIN] REDUCTASE, MITOCHONDRIAL"/>
    <property type="match status" value="1"/>
</dbReference>
<keyword evidence="3" id="KW-0276">Fatty acid metabolism</keyword>
<evidence type="ECO:0000313" key="16">
    <source>
        <dbReference type="Proteomes" id="UP000195953"/>
    </source>
</evidence>
<evidence type="ECO:0000259" key="12">
    <source>
        <dbReference type="SMART" id="SM00829"/>
    </source>
</evidence>
<dbReference type="EMBL" id="LT853882">
    <property type="protein sequence ID" value="SMQ97354.1"/>
    <property type="molecule type" value="Genomic_DNA"/>
</dbReference>
<keyword evidence="15" id="KW-1185">Reference proteome</keyword>
<keyword evidence="7" id="KW-0443">Lipid metabolism</keyword>
<dbReference type="Pfam" id="PF08240">
    <property type="entry name" value="ADH_N"/>
    <property type="match status" value="1"/>
</dbReference>
<keyword evidence="6" id="KW-0560">Oxidoreductase</keyword>
<keyword evidence="4" id="KW-0521">NADP</keyword>
<dbReference type="GO" id="GO:0141148">
    <property type="term" value="F:enoyl-[acyl-carrier-protein] reductase (NADPH) activity"/>
    <property type="evidence" value="ECO:0007669"/>
    <property type="project" value="UniProtKB-EC"/>
</dbReference>
<evidence type="ECO:0000256" key="11">
    <source>
        <dbReference type="SAM" id="MobiDB-lite"/>
    </source>
</evidence>
<accession>A0A1Y6H1H3</accession>
<evidence type="ECO:0000313" key="14">
    <source>
        <dbReference type="EMBL" id="SMR01406.1"/>
    </source>
</evidence>
<evidence type="ECO:0000256" key="9">
    <source>
        <dbReference type="ARBA" id="ARBA00038963"/>
    </source>
</evidence>
<dbReference type="Gene3D" id="3.40.50.720">
    <property type="entry name" value="NAD(P)-binding Rossmann-like Domain"/>
    <property type="match status" value="1"/>
</dbReference>
<dbReference type="Proteomes" id="UP000195877">
    <property type="component" value="Chromosome 1"/>
</dbReference>
<evidence type="ECO:0000256" key="5">
    <source>
        <dbReference type="ARBA" id="ARBA00022946"/>
    </source>
</evidence>
<dbReference type="RefSeq" id="WP_002803588.1">
    <property type="nucleotide sequence ID" value="NZ_CP016830.1"/>
</dbReference>
<dbReference type="InterPro" id="IPR036291">
    <property type="entry name" value="NAD(P)-bd_dom_sf"/>
</dbReference>
<evidence type="ECO:0000256" key="8">
    <source>
        <dbReference type="ARBA" id="ARBA00023160"/>
    </source>
</evidence>
<sequence>MRAALHTQFGDPAKVLGLGERPTPQPGRGQVRIAMRRSPMHNHDLWTVRGNYGYKPELPAIGGSEAAGVIDALGKDFVDLPVGQRVVAAGVHESWAEYFLASADGVVPLPDALDDDRGCQLIAMPLSALMLIEFLHVEKGDWIVQNTANGAVGKTVAMFAAARGINVINLVRRDAGVDELKALGIGNGFSTAQGGWQDQVRALAGNAPIVRAIDSVAGKAAGDLLGLLAESGELVSFGSMTGEPLEISSGDVIFKQATVRGFWGSKVMQATQAEDKRRMIGELLNAALDGRLALPVEAVFDLEDAGKAAAASAEPGRRGKILLRAG</sequence>
<gene>
    <name evidence="13" type="primary">ppsC_1</name>
    <name evidence="14" type="ORF">PD5205_00082</name>
    <name evidence="13" type="ORF">PD885_00082</name>
</gene>
<evidence type="ECO:0000256" key="2">
    <source>
        <dbReference type="ARBA" id="ARBA00022516"/>
    </source>
</evidence>
<dbReference type="EC" id="1.3.1.104" evidence="9"/>
<dbReference type="InterPro" id="IPR011032">
    <property type="entry name" value="GroES-like_sf"/>
</dbReference>
<dbReference type="InterPro" id="IPR013154">
    <property type="entry name" value="ADH-like_N"/>
</dbReference>
<evidence type="ECO:0000256" key="10">
    <source>
        <dbReference type="ARBA" id="ARBA00048843"/>
    </source>
</evidence>
<reference evidence="13 15" key="1">
    <citation type="submission" date="2017-05" db="EMBL/GenBank/DDBJ databases">
        <authorList>
            <person name="Blom J."/>
        </authorList>
    </citation>
    <scope>NUCLEOTIDE SEQUENCE [LARGE SCALE GENOMIC DNA]</scope>
    <source>
        <strain evidence="13">PD885</strain>
    </source>
</reference>
<dbReference type="GeneID" id="61892562"/>
<keyword evidence="8" id="KW-0275">Fatty acid biosynthesis</keyword>
<keyword evidence="5" id="KW-0809">Transit peptide</keyword>
<proteinExistence type="inferred from homology"/>
<evidence type="ECO:0000256" key="6">
    <source>
        <dbReference type="ARBA" id="ARBA00023002"/>
    </source>
</evidence>
<evidence type="ECO:0000256" key="7">
    <source>
        <dbReference type="ARBA" id="ARBA00023098"/>
    </source>
</evidence>
<dbReference type="Gene3D" id="3.90.180.10">
    <property type="entry name" value="Medium-chain alcohol dehydrogenases, catalytic domain"/>
    <property type="match status" value="1"/>
</dbReference>
<dbReference type="InterPro" id="IPR013149">
    <property type="entry name" value="ADH-like_C"/>
</dbReference>
<dbReference type="STRING" id="48664.BER92_00405"/>
<dbReference type="SUPFAM" id="SSF51735">
    <property type="entry name" value="NAD(P)-binding Rossmann-fold domains"/>
    <property type="match status" value="1"/>
</dbReference>
<evidence type="ECO:0000256" key="3">
    <source>
        <dbReference type="ARBA" id="ARBA00022832"/>
    </source>
</evidence>
<protein>
    <recommendedName>
        <fullName evidence="9">enoyl-[acyl-carrier-protein] reductase</fullName>
        <ecNumber evidence="9">1.3.1.104</ecNumber>
    </recommendedName>
</protein>
<keyword evidence="13" id="KW-0808">Transferase</keyword>
<evidence type="ECO:0000313" key="13">
    <source>
        <dbReference type="EMBL" id="SMQ97354.1"/>
    </source>
</evidence>
<dbReference type="EMBL" id="LT853885">
    <property type="protein sequence ID" value="SMR01406.1"/>
    <property type="molecule type" value="Genomic_DNA"/>
</dbReference>
<dbReference type="PANTHER" id="PTHR43981">
    <property type="entry name" value="ENOYL-[ACYL-CARRIER-PROTEIN] REDUCTASE, MITOCHONDRIAL"/>
    <property type="match status" value="1"/>
</dbReference>
<comment type="catalytic activity">
    <reaction evidence="10">
        <text>a 2,3-saturated acyl-[ACP] + NADP(+) = a (2E)-enoyl-[ACP] + NADPH + H(+)</text>
        <dbReference type="Rhea" id="RHEA:22564"/>
        <dbReference type="Rhea" id="RHEA-COMP:9925"/>
        <dbReference type="Rhea" id="RHEA-COMP:9926"/>
        <dbReference type="ChEBI" id="CHEBI:15378"/>
        <dbReference type="ChEBI" id="CHEBI:57783"/>
        <dbReference type="ChEBI" id="CHEBI:58349"/>
        <dbReference type="ChEBI" id="CHEBI:78784"/>
        <dbReference type="ChEBI" id="CHEBI:78785"/>
        <dbReference type="EC" id="1.3.1.104"/>
    </reaction>
</comment>
<comment type="similarity">
    <text evidence="1">Belongs to the zinc-containing alcohol dehydrogenase family. Quinone oxidoreductase subfamily.</text>
</comment>
<dbReference type="SUPFAM" id="SSF50129">
    <property type="entry name" value="GroES-like"/>
    <property type="match status" value="1"/>
</dbReference>
<dbReference type="eggNOG" id="COG0604">
    <property type="taxonomic scope" value="Bacteria"/>
</dbReference>
<organism evidence="14 16">
    <name type="scientific">Xanthomonas fragariae</name>
    <dbReference type="NCBI Taxonomy" id="48664"/>
    <lineage>
        <taxon>Bacteria</taxon>
        <taxon>Pseudomonadati</taxon>
        <taxon>Pseudomonadota</taxon>
        <taxon>Gammaproteobacteria</taxon>
        <taxon>Lysobacterales</taxon>
        <taxon>Lysobacteraceae</taxon>
        <taxon>Xanthomonas</taxon>
    </lineage>
</organism>
<dbReference type="InterPro" id="IPR051034">
    <property type="entry name" value="Mito_Enoyl-ACP_Reductase"/>
</dbReference>
<feature type="domain" description="Enoyl reductase (ER)" evidence="12">
    <location>
        <begin position="17"/>
        <end position="323"/>
    </location>
</feature>
<dbReference type="OrthoDB" id="9788224at2"/>
<dbReference type="AlphaFoldDB" id="A0A1Y6H1H3"/>
<dbReference type="GO" id="GO:0016746">
    <property type="term" value="F:acyltransferase activity"/>
    <property type="evidence" value="ECO:0007669"/>
    <property type="project" value="UniProtKB-KW"/>
</dbReference>
<reference evidence="14 16" key="2">
    <citation type="submission" date="2017-05" db="EMBL/GenBank/DDBJ databases">
        <authorList>
            <person name="Song R."/>
            <person name="Chenine A.L."/>
            <person name="Ruprecht R.M."/>
        </authorList>
    </citation>
    <scope>NUCLEOTIDE SEQUENCE [LARGE SCALE GENOMIC DNA]</scope>
    <source>
        <strain evidence="14">PD5205</strain>
    </source>
</reference>
<name>A0A1Y6H1H3_9XANT</name>
<evidence type="ECO:0000256" key="1">
    <source>
        <dbReference type="ARBA" id="ARBA00010371"/>
    </source>
</evidence>
<feature type="region of interest" description="Disordered" evidence="11">
    <location>
        <begin position="1"/>
        <end position="29"/>
    </location>
</feature>
<evidence type="ECO:0000313" key="15">
    <source>
        <dbReference type="Proteomes" id="UP000195877"/>
    </source>
</evidence>
<dbReference type="CDD" id="cd08292">
    <property type="entry name" value="ETR_like_2"/>
    <property type="match status" value="1"/>
</dbReference>
<keyword evidence="2" id="KW-0444">Lipid biosynthesis</keyword>
<dbReference type="Proteomes" id="UP000195953">
    <property type="component" value="Chromosome 1"/>
</dbReference>
<keyword evidence="13" id="KW-0012">Acyltransferase</keyword>